<gene>
    <name evidence="2" type="ORF">ASPVEDRAFT_330413</name>
</gene>
<sequence length="174" mass="18995">MEEAENQHNEPEQLRAQQSQPSGIRIEHVGGLGSLGAQIHPPLTSPGLKQNWGRMGPQADDSKASALPFCFFHALGADHDRLRAEFVAWSHGAGPPRLGAGILIPLPQLGLLLLNQQNARESCSSLFSGLLGIFWPPSREIPSVTAPRGATRMEMKQQILYLMNPVDSERGKVY</sequence>
<evidence type="ECO:0000256" key="1">
    <source>
        <dbReference type="SAM" id="MobiDB-lite"/>
    </source>
</evidence>
<keyword evidence="3" id="KW-1185">Reference proteome</keyword>
<proteinExistence type="predicted"/>
<protein>
    <submittedName>
        <fullName evidence="2">Uncharacterized protein</fullName>
    </submittedName>
</protein>
<accession>A0A1L9PYW3</accession>
<evidence type="ECO:0000313" key="2">
    <source>
        <dbReference type="EMBL" id="OJJ06616.1"/>
    </source>
</evidence>
<evidence type="ECO:0000313" key="3">
    <source>
        <dbReference type="Proteomes" id="UP000184073"/>
    </source>
</evidence>
<dbReference type="Proteomes" id="UP000184073">
    <property type="component" value="Unassembled WGS sequence"/>
</dbReference>
<dbReference type="EMBL" id="KV878135">
    <property type="protein sequence ID" value="OJJ06616.1"/>
    <property type="molecule type" value="Genomic_DNA"/>
</dbReference>
<name>A0A1L9PYW3_ASPVE</name>
<dbReference type="GeneID" id="63726189"/>
<dbReference type="AlphaFoldDB" id="A0A1L9PYW3"/>
<organism evidence="2 3">
    <name type="scientific">Aspergillus versicolor CBS 583.65</name>
    <dbReference type="NCBI Taxonomy" id="1036611"/>
    <lineage>
        <taxon>Eukaryota</taxon>
        <taxon>Fungi</taxon>
        <taxon>Dikarya</taxon>
        <taxon>Ascomycota</taxon>
        <taxon>Pezizomycotina</taxon>
        <taxon>Eurotiomycetes</taxon>
        <taxon>Eurotiomycetidae</taxon>
        <taxon>Eurotiales</taxon>
        <taxon>Aspergillaceae</taxon>
        <taxon>Aspergillus</taxon>
        <taxon>Aspergillus subgen. Nidulantes</taxon>
    </lineage>
</organism>
<dbReference type="RefSeq" id="XP_040672378.1">
    <property type="nucleotide sequence ID" value="XM_040810678.1"/>
</dbReference>
<reference evidence="3" key="1">
    <citation type="journal article" date="2017" name="Genome Biol.">
        <title>Comparative genomics reveals high biological diversity and specific adaptations in the industrially and medically important fungal genus Aspergillus.</title>
        <authorList>
            <person name="de Vries R.P."/>
            <person name="Riley R."/>
            <person name="Wiebenga A."/>
            <person name="Aguilar-Osorio G."/>
            <person name="Amillis S."/>
            <person name="Uchima C.A."/>
            <person name="Anderluh G."/>
            <person name="Asadollahi M."/>
            <person name="Askin M."/>
            <person name="Barry K."/>
            <person name="Battaglia E."/>
            <person name="Bayram O."/>
            <person name="Benocci T."/>
            <person name="Braus-Stromeyer S.A."/>
            <person name="Caldana C."/>
            <person name="Canovas D."/>
            <person name="Cerqueira G.C."/>
            <person name="Chen F."/>
            <person name="Chen W."/>
            <person name="Choi C."/>
            <person name="Clum A."/>
            <person name="Dos Santos R.A."/>
            <person name="Damasio A.R."/>
            <person name="Diallinas G."/>
            <person name="Emri T."/>
            <person name="Fekete E."/>
            <person name="Flipphi M."/>
            <person name="Freyberg S."/>
            <person name="Gallo A."/>
            <person name="Gournas C."/>
            <person name="Habgood R."/>
            <person name="Hainaut M."/>
            <person name="Harispe M.L."/>
            <person name="Henrissat B."/>
            <person name="Hilden K.S."/>
            <person name="Hope R."/>
            <person name="Hossain A."/>
            <person name="Karabika E."/>
            <person name="Karaffa L."/>
            <person name="Karanyi Z."/>
            <person name="Krasevec N."/>
            <person name="Kuo A."/>
            <person name="Kusch H."/>
            <person name="LaButti K."/>
            <person name="Lagendijk E.L."/>
            <person name="Lapidus A."/>
            <person name="Levasseur A."/>
            <person name="Lindquist E."/>
            <person name="Lipzen A."/>
            <person name="Logrieco A.F."/>
            <person name="MacCabe A."/>
            <person name="Maekelae M.R."/>
            <person name="Malavazi I."/>
            <person name="Melin P."/>
            <person name="Meyer V."/>
            <person name="Mielnichuk N."/>
            <person name="Miskei M."/>
            <person name="Molnar A.P."/>
            <person name="Mule G."/>
            <person name="Ngan C.Y."/>
            <person name="Orejas M."/>
            <person name="Orosz E."/>
            <person name="Ouedraogo J.P."/>
            <person name="Overkamp K.M."/>
            <person name="Park H.-S."/>
            <person name="Perrone G."/>
            <person name="Piumi F."/>
            <person name="Punt P.J."/>
            <person name="Ram A.F."/>
            <person name="Ramon A."/>
            <person name="Rauscher S."/>
            <person name="Record E."/>
            <person name="Riano-Pachon D.M."/>
            <person name="Robert V."/>
            <person name="Roehrig J."/>
            <person name="Ruller R."/>
            <person name="Salamov A."/>
            <person name="Salih N.S."/>
            <person name="Samson R.A."/>
            <person name="Sandor E."/>
            <person name="Sanguinetti M."/>
            <person name="Schuetze T."/>
            <person name="Sepcic K."/>
            <person name="Shelest E."/>
            <person name="Sherlock G."/>
            <person name="Sophianopoulou V."/>
            <person name="Squina F.M."/>
            <person name="Sun H."/>
            <person name="Susca A."/>
            <person name="Todd R.B."/>
            <person name="Tsang A."/>
            <person name="Unkles S.E."/>
            <person name="van de Wiele N."/>
            <person name="van Rossen-Uffink D."/>
            <person name="Oliveira J.V."/>
            <person name="Vesth T.C."/>
            <person name="Visser J."/>
            <person name="Yu J.-H."/>
            <person name="Zhou M."/>
            <person name="Andersen M.R."/>
            <person name="Archer D.B."/>
            <person name="Baker S.E."/>
            <person name="Benoit I."/>
            <person name="Brakhage A.A."/>
            <person name="Braus G.H."/>
            <person name="Fischer R."/>
            <person name="Frisvad J.C."/>
            <person name="Goldman G.H."/>
            <person name="Houbraken J."/>
            <person name="Oakley B."/>
            <person name="Pocsi I."/>
            <person name="Scazzocchio C."/>
            <person name="Seiboth B."/>
            <person name="vanKuyk P.A."/>
            <person name="Wortman J."/>
            <person name="Dyer P.S."/>
            <person name="Grigoriev I.V."/>
        </authorList>
    </citation>
    <scope>NUCLEOTIDE SEQUENCE [LARGE SCALE GENOMIC DNA]</scope>
    <source>
        <strain evidence="3">CBS 583.65</strain>
    </source>
</reference>
<feature type="region of interest" description="Disordered" evidence="1">
    <location>
        <begin position="1"/>
        <end position="22"/>
    </location>
</feature>
<dbReference type="VEuPathDB" id="FungiDB:ASPVEDRAFT_330413"/>
<feature type="compositionally biased region" description="Basic and acidic residues" evidence="1">
    <location>
        <begin position="1"/>
        <end position="13"/>
    </location>
</feature>